<evidence type="ECO:0000256" key="2">
    <source>
        <dbReference type="ARBA" id="ARBA00010790"/>
    </source>
</evidence>
<comment type="similarity">
    <text evidence="2">Belongs to the GMC oxidoreductase family.</text>
</comment>
<proteinExistence type="inferred from homology"/>
<dbReference type="EC" id="1.1.3.6" evidence="13"/>
<keyword evidence="6" id="KW-0560">Oxidoreductase</keyword>
<evidence type="ECO:0000313" key="17">
    <source>
        <dbReference type="EMBL" id="SMC90399.1"/>
    </source>
</evidence>
<dbReference type="RefSeq" id="WP_084426404.1">
    <property type="nucleotide sequence ID" value="NZ_FWXV01000002.1"/>
</dbReference>
<keyword evidence="7" id="KW-0443">Lipid metabolism</keyword>
<evidence type="ECO:0000256" key="6">
    <source>
        <dbReference type="ARBA" id="ARBA00023002"/>
    </source>
</evidence>
<evidence type="ECO:0000256" key="14">
    <source>
        <dbReference type="ARBA" id="ARBA00049744"/>
    </source>
</evidence>
<dbReference type="InterPro" id="IPR000172">
    <property type="entry name" value="GMC_OxRdtase_N"/>
</dbReference>
<evidence type="ECO:0000256" key="8">
    <source>
        <dbReference type="ARBA" id="ARBA00023166"/>
    </source>
</evidence>
<evidence type="ECO:0000256" key="11">
    <source>
        <dbReference type="ARBA" id="ARBA00038856"/>
    </source>
</evidence>
<dbReference type="PRINTS" id="PR00411">
    <property type="entry name" value="PNDRDTASEI"/>
</dbReference>
<dbReference type="Proteomes" id="UP000192674">
    <property type="component" value="Unassembled WGS sequence"/>
</dbReference>
<accession>A0A1Y5XFC1</accession>
<dbReference type="SUPFAM" id="SSF51905">
    <property type="entry name" value="FAD/NAD(P)-binding domain"/>
    <property type="match status" value="1"/>
</dbReference>
<evidence type="ECO:0000256" key="4">
    <source>
        <dbReference type="ARBA" id="ARBA00022630"/>
    </source>
</evidence>
<keyword evidence="4" id="KW-0285">Flavoprotein</keyword>
<evidence type="ECO:0000259" key="16">
    <source>
        <dbReference type="PROSITE" id="PS51379"/>
    </source>
</evidence>
<feature type="domain" description="4Fe-4S ferredoxin-type" evidence="16">
    <location>
        <begin position="157"/>
        <end position="187"/>
    </location>
</feature>
<dbReference type="Pfam" id="PF00732">
    <property type="entry name" value="GMC_oxred_N"/>
    <property type="match status" value="1"/>
</dbReference>
<evidence type="ECO:0000256" key="9">
    <source>
        <dbReference type="ARBA" id="ARBA00023221"/>
    </source>
</evidence>
<dbReference type="PANTHER" id="PTHR47470">
    <property type="entry name" value="CHOLESTEROL OXIDASE"/>
    <property type="match status" value="1"/>
</dbReference>
<sequence length="402" mass="43346">MDRIDVLVVGSGFGGSVAALRLAEKGYRVTVLEAGRRFADTDLASGPWQLHRVLWAPRIGMRGIIRVRVRRRLIVLTGIGVGGGSLAYAGVHYRPDPEVFQAAGWDRSVDWSSELDPWFARAEQMLGTTTVPDLSPGDQALRRTANALGAVETFHPTRVGIDFSSCTLCGHCTTGCRTGAKNTLAKNYLRLAGQVGARVHPLAEVTKLRPRSDGWDVYTRDRVWHAKHVVLAAGAWGTTELLRRSALPGLSPALGTRMCTNGERLYVTRAKVGDGVAISSAFRPDAATTVQLCRIGPGQIAFLNAMARDDHLVSHYGRVTVKFMEQIGSRAWAALPVTGHPLGGCPLGTNPATSVADLRHRVHGYPTLHIADGSTIPHNLGVNPALTITAMAERAFAMWEDA</sequence>
<dbReference type="GO" id="GO:0016995">
    <property type="term" value="F:cholesterol oxidase activity"/>
    <property type="evidence" value="ECO:0007669"/>
    <property type="project" value="UniProtKB-EC"/>
</dbReference>
<evidence type="ECO:0000256" key="3">
    <source>
        <dbReference type="ARBA" id="ARBA00022548"/>
    </source>
</evidence>
<evidence type="ECO:0000256" key="12">
    <source>
        <dbReference type="ARBA" id="ARBA00049645"/>
    </source>
</evidence>
<gene>
    <name evidence="17" type="ORF">SAMN05661093_02657</name>
</gene>
<dbReference type="OrthoDB" id="517968at2"/>
<evidence type="ECO:0000256" key="5">
    <source>
        <dbReference type="ARBA" id="ARBA00022827"/>
    </source>
</evidence>
<comment type="cofactor">
    <cofactor evidence="1">
        <name>FAD</name>
        <dbReference type="ChEBI" id="CHEBI:57692"/>
    </cofactor>
</comment>
<name>A0A1Y5XFC1_KIBAR</name>
<evidence type="ECO:0000256" key="10">
    <source>
        <dbReference type="ARBA" id="ARBA00023235"/>
    </source>
</evidence>
<evidence type="ECO:0000256" key="7">
    <source>
        <dbReference type="ARBA" id="ARBA00023098"/>
    </source>
</evidence>
<evidence type="ECO:0000313" key="18">
    <source>
        <dbReference type="Proteomes" id="UP000192674"/>
    </source>
</evidence>
<dbReference type="GO" id="GO:0008203">
    <property type="term" value="P:cholesterol metabolic process"/>
    <property type="evidence" value="ECO:0007669"/>
    <property type="project" value="UniProtKB-KW"/>
</dbReference>
<dbReference type="Gene3D" id="3.50.50.60">
    <property type="entry name" value="FAD/NAD(P)-binding domain"/>
    <property type="match status" value="3"/>
</dbReference>
<dbReference type="PROSITE" id="PS51379">
    <property type="entry name" value="4FE4S_FER_2"/>
    <property type="match status" value="1"/>
</dbReference>
<keyword evidence="9" id="KW-0753">Steroid metabolism</keyword>
<dbReference type="InterPro" id="IPR007867">
    <property type="entry name" value="GMC_OxRtase_C"/>
</dbReference>
<keyword evidence="8" id="KW-1207">Sterol metabolism</keyword>
<comment type="pathway">
    <text evidence="12">Steroid metabolism; cholesterol degradation.</text>
</comment>
<evidence type="ECO:0000256" key="15">
    <source>
        <dbReference type="ARBA" id="ARBA00049778"/>
    </source>
</evidence>
<organism evidence="17 18">
    <name type="scientific">Kibdelosporangium aridum</name>
    <dbReference type="NCBI Taxonomy" id="2030"/>
    <lineage>
        <taxon>Bacteria</taxon>
        <taxon>Bacillati</taxon>
        <taxon>Actinomycetota</taxon>
        <taxon>Actinomycetes</taxon>
        <taxon>Pseudonocardiales</taxon>
        <taxon>Pseudonocardiaceae</taxon>
        <taxon>Kibdelosporangium</taxon>
    </lineage>
</organism>
<dbReference type="InterPro" id="IPR036188">
    <property type="entry name" value="FAD/NAD-bd_sf"/>
</dbReference>
<evidence type="ECO:0000256" key="13">
    <source>
        <dbReference type="ARBA" id="ARBA00049723"/>
    </source>
</evidence>
<reference evidence="17 18" key="1">
    <citation type="submission" date="2017-04" db="EMBL/GenBank/DDBJ databases">
        <authorList>
            <person name="Afonso C.L."/>
            <person name="Miller P.J."/>
            <person name="Scott M.A."/>
            <person name="Spackman E."/>
            <person name="Goraichik I."/>
            <person name="Dimitrov K.M."/>
            <person name="Suarez D.L."/>
            <person name="Swayne D.E."/>
        </authorList>
    </citation>
    <scope>NUCLEOTIDE SEQUENCE [LARGE SCALE GENOMIC DNA]</scope>
    <source>
        <strain evidence="17 18">DSM 43828</strain>
    </source>
</reference>
<keyword evidence="10" id="KW-0413">Isomerase</keyword>
<keyword evidence="18" id="KW-1185">Reference proteome</keyword>
<dbReference type="EC" id="5.3.3.1" evidence="11"/>
<dbReference type="EMBL" id="FWXV01000002">
    <property type="protein sequence ID" value="SMC90399.1"/>
    <property type="molecule type" value="Genomic_DNA"/>
</dbReference>
<dbReference type="InterPro" id="IPR052542">
    <property type="entry name" value="Cholesterol_Oxidase"/>
</dbReference>
<protein>
    <recommendedName>
        <fullName evidence="14">Cholesterol oxidase</fullName>
        <ecNumber evidence="13">1.1.3.6</ecNumber>
        <ecNumber evidence="11">5.3.3.1</ecNumber>
    </recommendedName>
    <alternativeName>
        <fullName evidence="15">Cholesterol isomerase</fullName>
    </alternativeName>
</protein>
<dbReference type="Pfam" id="PF05199">
    <property type="entry name" value="GMC_oxred_C"/>
    <property type="match status" value="1"/>
</dbReference>
<dbReference type="PANTHER" id="PTHR47470:SF1">
    <property type="entry name" value="FAD-DEPENDENT OXIDOREDUCTASE 2 FAD BINDING DOMAIN-CONTAINING PROTEIN"/>
    <property type="match status" value="1"/>
</dbReference>
<dbReference type="GO" id="GO:0004769">
    <property type="term" value="F:steroid Delta-isomerase activity"/>
    <property type="evidence" value="ECO:0007669"/>
    <property type="project" value="UniProtKB-EC"/>
</dbReference>
<dbReference type="InterPro" id="IPR017896">
    <property type="entry name" value="4Fe4S_Fe-S-bd"/>
</dbReference>
<dbReference type="AlphaFoldDB" id="A0A1Y5XFC1"/>
<evidence type="ECO:0000256" key="1">
    <source>
        <dbReference type="ARBA" id="ARBA00001974"/>
    </source>
</evidence>
<keyword evidence="5" id="KW-0274">FAD</keyword>
<keyword evidence="3" id="KW-0153">Cholesterol metabolism</keyword>
<dbReference type="GO" id="GO:0050660">
    <property type="term" value="F:flavin adenine dinucleotide binding"/>
    <property type="evidence" value="ECO:0007669"/>
    <property type="project" value="InterPro"/>
</dbReference>